<gene>
    <name evidence="3" type="ORF">SAMN04488692_10751</name>
</gene>
<dbReference type="PANTHER" id="PTHR43649:SF12">
    <property type="entry name" value="DIACETYLCHITOBIOSE BINDING PROTEIN DASA"/>
    <property type="match status" value="1"/>
</dbReference>
<sequence>MKKLFLISLLLIFVFTGFAMEAEAQETTIEVWFGREEFVPADEFETFHEENPDIQVEFDVIPLEESHTDFMRNHAVGEAPDIVQIFHEFIATLVAEGTVMDISEHIEAWEEEYPEDFAEIYDIAWDLTSYNDGIYGVNIHSGPFYMGYRKDWLDEAGLDEPETFSELLDQLRILQEEVLDEGADEYAYAQPGGAHHPPFWMMSKFMSMGGEFTESGLPIIDSEAGIELIEFYMALSEEGLQDPEADVWASGDMRGSFMGGRAAFFPEAINIFAYTQEELEYNEEWEVMVQPHREGAEEDFVVNTFGWPYMVSSNTEHPEEVMEVLRYLFDPEIVMDVAKRYQPANRADVMETDEYQEAHPYFEILEDAHAEQEPYPTHVRSVQRDDILNEMKYEAQQAEVSAEELAEQYQEKLDELDQ</sequence>
<feature type="signal peptide" evidence="2">
    <location>
        <begin position="1"/>
        <end position="21"/>
    </location>
</feature>
<dbReference type="InterPro" id="IPR050490">
    <property type="entry name" value="Bact_solute-bd_prot1"/>
</dbReference>
<dbReference type="Gene3D" id="3.40.190.10">
    <property type="entry name" value="Periplasmic binding protein-like II"/>
    <property type="match status" value="1"/>
</dbReference>
<dbReference type="EMBL" id="FNGO01000007">
    <property type="protein sequence ID" value="SDL67033.1"/>
    <property type="molecule type" value="Genomic_DNA"/>
</dbReference>
<dbReference type="AlphaFoldDB" id="A0A1G9LYM9"/>
<dbReference type="SUPFAM" id="SSF53850">
    <property type="entry name" value="Periplasmic binding protein-like II"/>
    <property type="match status" value="1"/>
</dbReference>
<proteinExistence type="predicted"/>
<accession>A0A1G9LYM9</accession>
<evidence type="ECO:0000313" key="3">
    <source>
        <dbReference type="EMBL" id="SDL67033.1"/>
    </source>
</evidence>
<name>A0A1G9LYM9_9FIRM</name>
<dbReference type="OrthoDB" id="9808332at2"/>
<dbReference type="Proteomes" id="UP000199476">
    <property type="component" value="Unassembled WGS sequence"/>
</dbReference>
<keyword evidence="2" id="KW-0732">Signal</keyword>
<feature type="coiled-coil region" evidence="1">
    <location>
        <begin position="388"/>
        <end position="415"/>
    </location>
</feature>
<dbReference type="STRING" id="321763.SAMN04488692_10751"/>
<keyword evidence="4" id="KW-1185">Reference proteome</keyword>
<dbReference type="Pfam" id="PF01547">
    <property type="entry name" value="SBP_bac_1"/>
    <property type="match status" value="1"/>
</dbReference>
<dbReference type="PANTHER" id="PTHR43649">
    <property type="entry name" value="ARABINOSE-BINDING PROTEIN-RELATED"/>
    <property type="match status" value="1"/>
</dbReference>
<evidence type="ECO:0000313" key="4">
    <source>
        <dbReference type="Proteomes" id="UP000199476"/>
    </source>
</evidence>
<organism evidence="3 4">
    <name type="scientific">Halarsenatibacter silvermanii</name>
    <dbReference type="NCBI Taxonomy" id="321763"/>
    <lineage>
        <taxon>Bacteria</taxon>
        <taxon>Bacillati</taxon>
        <taxon>Bacillota</taxon>
        <taxon>Clostridia</taxon>
        <taxon>Halanaerobiales</taxon>
        <taxon>Halarsenatibacteraceae</taxon>
        <taxon>Halarsenatibacter</taxon>
    </lineage>
</organism>
<evidence type="ECO:0000256" key="1">
    <source>
        <dbReference type="SAM" id="Coils"/>
    </source>
</evidence>
<evidence type="ECO:0000256" key="2">
    <source>
        <dbReference type="SAM" id="SignalP"/>
    </source>
</evidence>
<dbReference type="InterPro" id="IPR006059">
    <property type="entry name" value="SBP"/>
</dbReference>
<reference evidence="3 4" key="1">
    <citation type="submission" date="2016-10" db="EMBL/GenBank/DDBJ databases">
        <authorList>
            <person name="de Groot N.N."/>
        </authorList>
    </citation>
    <scope>NUCLEOTIDE SEQUENCE [LARGE SCALE GENOMIC DNA]</scope>
    <source>
        <strain evidence="3 4">SLAS-1</strain>
    </source>
</reference>
<keyword evidence="1" id="KW-0175">Coiled coil</keyword>
<feature type="chain" id="PRO_5038741583" evidence="2">
    <location>
        <begin position="22"/>
        <end position="418"/>
    </location>
</feature>
<dbReference type="RefSeq" id="WP_089759355.1">
    <property type="nucleotide sequence ID" value="NZ_FNGO01000007.1"/>
</dbReference>
<protein>
    <submittedName>
        <fullName evidence="3">ABC-type glycerol-3-phosphate transport system, substrate-binding protein</fullName>
    </submittedName>
</protein>